<dbReference type="EMBL" id="BSFF01000003">
    <property type="protein sequence ID" value="GLK56852.1"/>
    <property type="molecule type" value="Genomic_DNA"/>
</dbReference>
<dbReference type="EMBL" id="JAFBCY010000003">
    <property type="protein sequence ID" value="MBM7852644.1"/>
    <property type="molecule type" value="Genomic_DNA"/>
</dbReference>
<dbReference type="InterPro" id="IPR018968">
    <property type="entry name" value="Phasin"/>
</dbReference>
<evidence type="ECO:0000313" key="5">
    <source>
        <dbReference type="Proteomes" id="UP001143400"/>
    </source>
</evidence>
<evidence type="ECO:0000313" key="4">
    <source>
        <dbReference type="Proteomes" id="UP000758856"/>
    </source>
</evidence>
<comment type="caution">
    <text evidence="2">The sequence shown here is derived from an EMBL/GenBank/DDBJ whole genome shotgun (WGS) entry which is preliminary data.</text>
</comment>
<accession>A0A9W6IUL8</accession>
<dbReference type="Proteomes" id="UP001143400">
    <property type="component" value="Unassembled WGS sequence"/>
</dbReference>
<protein>
    <submittedName>
        <fullName evidence="3">Phasin</fullName>
    </submittedName>
</protein>
<dbReference type="RefSeq" id="WP_204951101.1">
    <property type="nucleotide sequence ID" value="NZ_BSFF01000003.1"/>
</dbReference>
<evidence type="ECO:0000259" key="1">
    <source>
        <dbReference type="Pfam" id="PF09361"/>
    </source>
</evidence>
<proteinExistence type="predicted"/>
<evidence type="ECO:0000313" key="2">
    <source>
        <dbReference type="EMBL" id="GLK56852.1"/>
    </source>
</evidence>
<dbReference type="Proteomes" id="UP000758856">
    <property type="component" value="Unassembled WGS sequence"/>
</dbReference>
<evidence type="ECO:0000313" key="3">
    <source>
        <dbReference type="EMBL" id="MBM7852644.1"/>
    </source>
</evidence>
<gene>
    <name evidence="2" type="ORF">GCM10008170_28710</name>
    <name evidence="3" type="ORF">JOD31_002886</name>
</gene>
<reference evidence="3 4" key="2">
    <citation type="submission" date="2021-01" db="EMBL/GenBank/DDBJ databases">
        <title>Genomic Encyclopedia of Type Strains, Phase IV (KMG-IV): sequencing the most valuable type-strain genomes for metagenomic binning, comparative biology and taxonomic classification.</title>
        <authorList>
            <person name="Goeker M."/>
        </authorList>
    </citation>
    <scope>NUCLEOTIDE SEQUENCE [LARGE SCALE GENOMIC DNA]</scope>
    <source>
        <strain evidence="3 4">DSM 6130</strain>
    </source>
</reference>
<dbReference type="AlphaFoldDB" id="A0A9W6IUL8"/>
<reference evidence="2" key="3">
    <citation type="submission" date="2023-01" db="EMBL/GenBank/DDBJ databases">
        <authorList>
            <person name="Sun Q."/>
            <person name="Evtushenko L."/>
        </authorList>
    </citation>
    <scope>NUCLEOTIDE SEQUENCE</scope>
    <source>
        <strain evidence="2">VKM B-1606</strain>
    </source>
</reference>
<organism evidence="2 5">
    <name type="scientific">Methylopila capsulata</name>
    <dbReference type="NCBI Taxonomy" id="61654"/>
    <lineage>
        <taxon>Bacteria</taxon>
        <taxon>Pseudomonadati</taxon>
        <taxon>Pseudomonadota</taxon>
        <taxon>Alphaproteobacteria</taxon>
        <taxon>Hyphomicrobiales</taxon>
        <taxon>Methylopilaceae</taxon>
        <taxon>Methylopila</taxon>
    </lineage>
</organism>
<dbReference type="Pfam" id="PF09361">
    <property type="entry name" value="Phasin_2"/>
    <property type="match status" value="1"/>
</dbReference>
<name>A0A9W6IUL8_9HYPH</name>
<sequence>MANDANPKFEIPNEMRDFAEKSVEQARKAFDSFMDAAQKASTTLESQQEEVGERARQANASAVAYAEANIAATFAYAQKLVRARDLHEMVAIQTEFAKSQVETLTKQINEKGQFSGRRPETK</sequence>
<reference evidence="2" key="1">
    <citation type="journal article" date="2014" name="Int. J. Syst. Evol. Microbiol.">
        <title>Complete genome sequence of Corynebacterium casei LMG S-19264T (=DSM 44701T), isolated from a smear-ripened cheese.</title>
        <authorList>
            <consortium name="US DOE Joint Genome Institute (JGI-PGF)"/>
            <person name="Walter F."/>
            <person name="Albersmeier A."/>
            <person name="Kalinowski J."/>
            <person name="Ruckert C."/>
        </authorList>
    </citation>
    <scope>NUCLEOTIDE SEQUENCE</scope>
    <source>
        <strain evidence="2">VKM B-1606</strain>
    </source>
</reference>
<feature type="domain" description="Phasin" evidence="1">
    <location>
        <begin position="33"/>
        <end position="110"/>
    </location>
</feature>
<keyword evidence="4" id="KW-1185">Reference proteome</keyword>